<dbReference type="STRING" id="1000565.METUNv1_00070"/>
<evidence type="ECO:0000313" key="2">
    <source>
        <dbReference type="Proteomes" id="UP000005019"/>
    </source>
</evidence>
<proteinExistence type="predicted"/>
<dbReference type="AlphaFoldDB" id="F5R7E0"/>
<dbReference type="Proteomes" id="UP000005019">
    <property type="component" value="Unassembled WGS sequence"/>
</dbReference>
<protein>
    <submittedName>
        <fullName evidence="1">Uncharacterized protein</fullName>
    </submittedName>
</protein>
<comment type="caution">
    <text evidence="1">The sequence shown here is derived from an EMBL/GenBank/DDBJ whole genome shotgun (WGS) entry which is preliminary data.</text>
</comment>
<sequence length="156" mass="17426">MLANADGGREVIGRVVFAPLGDGRSAFTVTLDPRLEEYFLAMRPFRCLTGPTQRLCSFPVEREPQVVSAGDLVPLEYALMFMRTAPASLHINPFNGVYYRMKVVGERIEGQAHDVDMDPFITPDAVPAERRTRPLRDADLSVGDPKSHWLPTLLIE</sequence>
<accession>F5R7E0</accession>
<keyword evidence="2" id="KW-1185">Reference proteome</keyword>
<reference evidence="1 2" key="1">
    <citation type="journal article" date="2011" name="J. Bacteriol.">
        <title>Genome sequence of Methyloversatilis universalis FAM5T, a methylotrophic representative of the order Rhodocyclales.</title>
        <authorList>
            <person name="Kittichotirat W."/>
            <person name="Good N.M."/>
            <person name="Hall R."/>
            <person name="Bringel F."/>
            <person name="Lajus A."/>
            <person name="Medigue C."/>
            <person name="Smalley N.E."/>
            <person name="Beck D."/>
            <person name="Bumgarner R."/>
            <person name="Vuilleumier S."/>
            <person name="Kalyuzhnaya M.G."/>
        </authorList>
    </citation>
    <scope>NUCLEOTIDE SEQUENCE [LARGE SCALE GENOMIC DNA]</scope>
    <source>
        <strain evidence="2">ATCC BAA-1314 / JCM 13912 / FAM5</strain>
    </source>
</reference>
<organism evidence="1 2">
    <name type="scientific">Methyloversatilis universalis (strain ATCC BAA-1314 / DSM 25237 / JCM 13912 / CCUG 52030 / FAM5)</name>
    <dbReference type="NCBI Taxonomy" id="1000565"/>
    <lineage>
        <taxon>Bacteria</taxon>
        <taxon>Pseudomonadati</taxon>
        <taxon>Pseudomonadota</taxon>
        <taxon>Betaproteobacteria</taxon>
        <taxon>Nitrosomonadales</taxon>
        <taxon>Sterolibacteriaceae</taxon>
        <taxon>Methyloversatilis</taxon>
    </lineage>
</organism>
<dbReference type="EMBL" id="AFHG01000028">
    <property type="protein sequence ID" value="EGK73443.1"/>
    <property type="molecule type" value="Genomic_DNA"/>
</dbReference>
<name>F5R7E0_METUF</name>
<gene>
    <name evidence="1" type="ORF">METUNv1_00070</name>
</gene>
<dbReference type="eggNOG" id="ENOG5030XW9">
    <property type="taxonomic scope" value="Bacteria"/>
</dbReference>
<evidence type="ECO:0000313" key="1">
    <source>
        <dbReference type="EMBL" id="EGK73443.1"/>
    </source>
</evidence>